<dbReference type="EMBL" id="CP051143">
    <property type="protein sequence ID" value="QIX01810.1"/>
    <property type="molecule type" value="Genomic_DNA"/>
</dbReference>
<dbReference type="AlphaFoldDB" id="A0A6H0Y5C4"/>
<accession>A0A6H0Y5C4</accession>
<protein>
    <submittedName>
        <fullName evidence="1">Uncharacterized protein</fullName>
    </submittedName>
</protein>
<organism evidence="1 2">
    <name type="scientific">Peltaster fructicola</name>
    <dbReference type="NCBI Taxonomy" id="286661"/>
    <lineage>
        <taxon>Eukaryota</taxon>
        <taxon>Fungi</taxon>
        <taxon>Dikarya</taxon>
        <taxon>Ascomycota</taxon>
        <taxon>Pezizomycotina</taxon>
        <taxon>Dothideomycetes</taxon>
        <taxon>Dothideomycetes incertae sedis</taxon>
        <taxon>Peltaster</taxon>
    </lineage>
</organism>
<reference evidence="1 2" key="1">
    <citation type="journal article" date="2016" name="Sci. Rep.">
        <title>Peltaster fructicola genome reveals evolution from an invasive phytopathogen to an ectophytic parasite.</title>
        <authorList>
            <person name="Xu C."/>
            <person name="Chen H."/>
            <person name="Gleason M.L."/>
            <person name="Xu J.R."/>
            <person name="Liu H."/>
            <person name="Zhang R."/>
            <person name="Sun G."/>
        </authorList>
    </citation>
    <scope>NUCLEOTIDE SEQUENCE [LARGE SCALE GENOMIC DNA]</scope>
    <source>
        <strain evidence="1 2">LNHT1506</strain>
    </source>
</reference>
<keyword evidence="2" id="KW-1185">Reference proteome</keyword>
<proteinExistence type="predicted"/>
<sequence length="113" mass="12734">MLFARGAWRNGSCRKGLGEASFTRCRADHLISAVVYHQRFIERTAFPPVQGSQRKRASFPSTTTHCFCPSFNKAHQKVRASFFCPCLSNCSIACYHSIVATFFILTNTSPTRH</sequence>
<gene>
    <name evidence="1" type="ORF">AMS68_007327</name>
</gene>
<dbReference type="Proteomes" id="UP000503462">
    <property type="component" value="Chromosome 5"/>
</dbReference>
<name>A0A6H0Y5C4_9PEZI</name>
<evidence type="ECO:0000313" key="2">
    <source>
        <dbReference type="Proteomes" id="UP000503462"/>
    </source>
</evidence>
<evidence type="ECO:0000313" key="1">
    <source>
        <dbReference type="EMBL" id="QIX01810.1"/>
    </source>
</evidence>